<name>A0A0J7JX67_LASNI</name>
<dbReference type="PANTHER" id="PTHR24416">
    <property type="entry name" value="TYROSINE-PROTEIN KINASE RECEPTOR"/>
    <property type="match status" value="1"/>
</dbReference>
<dbReference type="GO" id="GO:0032006">
    <property type="term" value="P:regulation of TOR signaling"/>
    <property type="evidence" value="ECO:0007669"/>
    <property type="project" value="TreeGrafter"/>
</dbReference>
<evidence type="ECO:0000256" key="3">
    <source>
        <dbReference type="ARBA" id="ARBA00022679"/>
    </source>
</evidence>
<dbReference type="STRING" id="67767.A0A0J7JX67"/>
<accession>A0A0J7JX67</accession>
<keyword evidence="10" id="KW-1185">Reference proteome</keyword>
<dbReference type="InterPro" id="IPR050122">
    <property type="entry name" value="RTK"/>
</dbReference>
<evidence type="ECO:0000256" key="4">
    <source>
        <dbReference type="ARBA" id="ARBA00022741"/>
    </source>
</evidence>
<dbReference type="GO" id="GO:0004714">
    <property type="term" value="F:transmembrane receptor protein tyrosine kinase activity"/>
    <property type="evidence" value="ECO:0007669"/>
    <property type="project" value="UniProtKB-EC"/>
</dbReference>
<dbReference type="Gene3D" id="3.30.200.20">
    <property type="entry name" value="Phosphorylase Kinase, domain 1"/>
    <property type="match status" value="1"/>
</dbReference>
<dbReference type="SUPFAM" id="SSF56112">
    <property type="entry name" value="Protein kinase-like (PK-like)"/>
    <property type="match status" value="1"/>
</dbReference>
<evidence type="ECO:0000256" key="6">
    <source>
        <dbReference type="ARBA" id="ARBA00022840"/>
    </source>
</evidence>
<proteinExistence type="predicted"/>
<dbReference type="EC" id="2.7.10.1" evidence="1"/>
<dbReference type="GO" id="GO:0005886">
    <property type="term" value="C:plasma membrane"/>
    <property type="evidence" value="ECO:0007669"/>
    <property type="project" value="TreeGrafter"/>
</dbReference>
<dbReference type="PANTHER" id="PTHR24416:SF527">
    <property type="entry name" value="PROTO-ONCOGENE TYROSINE-PROTEIN KINASE ROS"/>
    <property type="match status" value="1"/>
</dbReference>
<keyword evidence="2" id="KW-0597">Phosphoprotein</keyword>
<evidence type="ECO:0000313" key="9">
    <source>
        <dbReference type="EMBL" id="KMQ82511.1"/>
    </source>
</evidence>
<reference evidence="9 10" key="1">
    <citation type="submission" date="2015-04" db="EMBL/GenBank/DDBJ databases">
        <title>Lasius niger genome sequencing.</title>
        <authorList>
            <person name="Konorov E.A."/>
            <person name="Nikitin M.A."/>
            <person name="Kirill M.V."/>
            <person name="Chang P."/>
        </authorList>
    </citation>
    <scope>NUCLEOTIDE SEQUENCE [LARGE SCALE GENOMIC DNA]</scope>
    <source>
        <tissue evidence="9">Whole</tissue>
    </source>
</reference>
<keyword evidence="6" id="KW-0067">ATP-binding</keyword>
<feature type="non-terminal residue" evidence="9">
    <location>
        <position position="1"/>
    </location>
</feature>
<protein>
    <recommendedName>
        <fullName evidence="1">receptor protein-tyrosine kinase</fullName>
        <ecNumber evidence="1">2.7.10.1</ecNumber>
    </recommendedName>
</protein>
<feature type="domain" description="Serine-threonine/tyrosine-protein kinase catalytic" evidence="8">
    <location>
        <begin position="1"/>
        <end position="72"/>
    </location>
</feature>
<dbReference type="InterPro" id="IPR011009">
    <property type="entry name" value="Kinase-like_dom_sf"/>
</dbReference>
<organism evidence="9 10">
    <name type="scientific">Lasius niger</name>
    <name type="common">Black garden ant</name>
    <dbReference type="NCBI Taxonomy" id="67767"/>
    <lineage>
        <taxon>Eukaryota</taxon>
        <taxon>Metazoa</taxon>
        <taxon>Ecdysozoa</taxon>
        <taxon>Arthropoda</taxon>
        <taxon>Hexapoda</taxon>
        <taxon>Insecta</taxon>
        <taxon>Pterygota</taxon>
        <taxon>Neoptera</taxon>
        <taxon>Endopterygota</taxon>
        <taxon>Hymenoptera</taxon>
        <taxon>Apocrita</taxon>
        <taxon>Aculeata</taxon>
        <taxon>Formicoidea</taxon>
        <taxon>Formicidae</taxon>
        <taxon>Formicinae</taxon>
        <taxon>Lasius</taxon>
        <taxon>Lasius</taxon>
    </lineage>
</organism>
<evidence type="ECO:0000256" key="5">
    <source>
        <dbReference type="ARBA" id="ARBA00022777"/>
    </source>
</evidence>
<keyword evidence="7" id="KW-0829">Tyrosine-protein kinase</keyword>
<keyword evidence="4" id="KW-0547">Nucleotide-binding</keyword>
<sequence length="113" mass="12469">VFEGTIRNLEGSDTTPVAIKKLRENASSQEKEKFLQEAELMSHFCNKHVLKLLGICLDVNSSLIILELMDAGRKRRPATCSLDGTGIFDISNIYITKRCLGIRGANVGNYVIG</sequence>
<evidence type="ECO:0000256" key="7">
    <source>
        <dbReference type="ARBA" id="ARBA00023137"/>
    </source>
</evidence>
<dbReference type="Proteomes" id="UP000036403">
    <property type="component" value="Unassembled WGS sequence"/>
</dbReference>
<keyword evidence="5 9" id="KW-0418">Kinase</keyword>
<dbReference type="Pfam" id="PF07714">
    <property type="entry name" value="PK_Tyr_Ser-Thr"/>
    <property type="match status" value="1"/>
</dbReference>
<dbReference type="PaxDb" id="67767-A0A0J7JX67"/>
<dbReference type="EMBL" id="LBMM01024808">
    <property type="protein sequence ID" value="KMQ82511.1"/>
    <property type="molecule type" value="Genomic_DNA"/>
</dbReference>
<evidence type="ECO:0000256" key="1">
    <source>
        <dbReference type="ARBA" id="ARBA00011902"/>
    </source>
</evidence>
<evidence type="ECO:0000259" key="8">
    <source>
        <dbReference type="Pfam" id="PF07714"/>
    </source>
</evidence>
<dbReference type="GO" id="GO:0005524">
    <property type="term" value="F:ATP binding"/>
    <property type="evidence" value="ECO:0007669"/>
    <property type="project" value="UniProtKB-KW"/>
</dbReference>
<dbReference type="InterPro" id="IPR001245">
    <property type="entry name" value="Ser-Thr/Tyr_kinase_cat_dom"/>
</dbReference>
<comment type="caution">
    <text evidence="9">The sequence shown here is derived from an EMBL/GenBank/DDBJ whole genome shotgun (WGS) entry which is preliminary data.</text>
</comment>
<keyword evidence="3" id="KW-0808">Transferase</keyword>
<dbReference type="AlphaFoldDB" id="A0A0J7JX67"/>
<dbReference type="GO" id="GO:0043235">
    <property type="term" value="C:receptor complex"/>
    <property type="evidence" value="ECO:0007669"/>
    <property type="project" value="TreeGrafter"/>
</dbReference>
<evidence type="ECO:0000313" key="10">
    <source>
        <dbReference type="Proteomes" id="UP000036403"/>
    </source>
</evidence>
<dbReference type="OrthoDB" id="2413561at2759"/>
<gene>
    <name evidence="9" type="ORF">RF55_22685</name>
</gene>
<dbReference type="GO" id="GO:0007169">
    <property type="term" value="P:cell surface receptor protein tyrosine kinase signaling pathway"/>
    <property type="evidence" value="ECO:0007669"/>
    <property type="project" value="TreeGrafter"/>
</dbReference>
<evidence type="ECO:0000256" key="2">
    <source>
        <dbReference type="ARBA" id="ARBA00022553"/>
    </source>
</evidence>